<dbReference type="AlphaFoldDB" id="A2E248"/>
<proteinExistence type="predicted"/>
<evidence type="ECO:0000256" key="1">
    <source>
        <dbReference type="SAM" id="Coils"/>
    </source>
</evidence>
<feature type="coiled-coil region" evidence="1">
    <location>
        <begin position="473"/>
        <end position="507"/>
    </location>
</feature>
<dbReference type="FunCoup" id="A2E248">
    <property type="interactions" value="8"/>
</dbReference>
<organism evidence="2 3">
    <name type="scientific">Trichomonas vaginalis (strain ATCC PRA-98 / G3)</name>
    <dbReference type="NCBI Taxonomy" id="412133"/>
    <lineage>
        <taxon>Eukaryota</taxon>
        <taxon>Metamonada</taxon>
        <taxon>Parabasalia</taxon>
        <taxon>Trichomonadida</taxon>
        <taxon>Trichomonadidae</taxon>
        <taxon>Trichomonas</taxon>
    </lineage>
</organism>
<dbReference type="InParanoid" id="A2E248"/>
<reference evidence="2" key="1">
    <citation type="submission" date="2006-10" db="EMBL/GenBank/DDBJ databases">
        <authorList>
            <person name="Amadeo P."/>
            <person name="Zhao Q."/>
            <person name="Wortman J."/>
            <person name="Fraser-Liggett C."/>
            <person name="Carlton J."/>
        </authorList>
    </citation>
    <scope>NUCLEOTIDE SEQUENCE</scope>
    <source>
        <strain evidence="2">G3</strain>
    </source>
</reference>
<accession>A2E248</accession>
<dbReference type="Proteomes" id="UP000001542">
    <property type="component" value="Unassembled WGS sequence"/>
</dbReference>
<dbReference type="SMR" id="A2E248"/>
<evidence type="ECO:0000313" key="3">
    <source>
        <dbReference type="Proteomes" id="UP000001542"/>
    </source>
</evidence>
<gene>
    <name evidence="2" type="ORF">TVAG_463960</name>
</gene>
<evidence type="ECO:0000313" key="2">
    <source>
        <dbReference type="EMBL" id="EAY13262.1"/>
    </source>
</evidence>
<dbReference type="KEGG" id="tva:4771238"/>
<dbReference type="VEuPathDB" id="TrichDB:TVAGG3_1048860"/>
<keyword evidence="3" id="KW-1185">Reference proteome</keyword>
<sequence length="519" mass="61358">MDLFDDLISSISAKDKEIQELSDKISTLKSTLENNIGILNVRNDQINNFKSELDQFKENSKLKIVEKQEISKHLDDITNQCNDQEKIILESQKEINKLQYHKQSLEEHLNQIQETCRSFQNDQLQKQLSENQTKKQCLKLNLKSIQGKIDELNRNLQLIRENAEGNIQTTTNEHKIWKETRAFKIQTLKAENESLSQVQLQNEYRFEKLSARYKSQLNEIKKSKSKDEVKVQCEYTQALNELRQIFEQKYFYSKKLEEQNNENINKAKQETELMHHLRQEMEKMGKDVKKIQEIYDNKSSNHEYEYSSRLENLHKLYTEGKLYKSKIIQNLENDPHLHALLDEFREKLDIFKTECEHKVMFSADKTKVLLNKFNQAETLLKTIWNSDTESKKKCDSVRKAFDAAKLEANNEKEKLIKINDDFNALRKEVIDKGIRIEQECPCEPIVTYFGINTPIIIKPGANEENVRYLKECVEKAKAKREQKIHKIDQMKKELIKEKTKNRNLKCLVIKLVKLTKKIN</sequence>
<feature type="coiled-coil region" evidence="1">
    <location>
        <begin position="11"/>
        <end position="173"/>
    </location>
</feature>
<feature type="coiled-coil region" evidence="1">
    <location>
        <begin position="253"/>
        <end position="294"/>
    </location>
</feature>
<dbReference type="VEuPathDB" id="TrichDB:TVAG_463960"/>
<reference evidence="2" key="2">
    <citation type="journal article" date="2007" name="Science">
        <title>Draft genome sequence of the sexually transmitted pathogen Trichomonas vaginalis.</title>
        <authorList>
            <person name="Carlton J.M."/>
            <person name="Hirt R.P."/>
            <person name="Silva J.C."/>
            <person name="Delcher A.L."/>
            <person name="Schatz M."/>
            <person name="Zhao Q."/>
            <person name="Wortman J.R."/>
            <person name="Bidwell S.L."/>
            <person name="Alsmark U.C.M."/>
            <person name="Besteiro S."/>
            <person name="Sicheritz-Ponten T."/>
            <person name="Noel C.J."/>
            <person name="Dacks J.B."/>
            <person name="Foster P.G."/>
            <person name="Simillion C."/>
            <person name="Van de Peer Y."/>
            <person name="Miranda-Saavedra D."/>
            <person name="Barton G.J."/>
            <person name="Westrop G.D."/>
            <person name="Mueller S."/>
            <person name="Dessi D."/>
            <person name="Fiori P.L."/>
            <person name="Ren Q."/>
            <person name="Paulsen I."/>
            <person name="Zhang H."/>
            <person name="Bastida-Corcuera F.D."/>
            <person name="Simoes-Barbosa A."/>
            <person name="Brown M.T."/>
            <person name="Hayes R.D."/>
            <person name="Mukherjee M."/>
            <person name="Okumura C.Y."/>
            <person name="Schneider R."/>
            <person name="Smith A.J."/>
            <person name="Vanacova S."/>
            <person name="Villalvazo M."/>
            <person name="Haas B.J."/>
            <person name="Pertea M."/>
            <person name="Feldblyum T.V."/>
            <person name="Utterback T.R."/>
            <person name="Shu C.L."/>
            <person name="Osoegawa K."/>
            <person name="de Jong P.J."/>
            <person name="Hrdy I."/>
            <person name="Horvathova L."/>
            <person name="Zubacova Z."/>
            <person name="Dolezal P."/>
            <person name="Malik S.B."/>
            <person name="Logsdon J.M. Jr."/>
            <person name="Henze K."/>
            <person name="Gupta A."/>
            <person name="Wang C.C."/>
            <person name="Dunne R.L."/>
            <person name="Upcroft J.A."/>
            <person name="Upcroft P."/>
            <person name="White O."/>
            <person name="Salzberg S.L."/>
            <person name="Tang P."/>
            <person name="Chiu C.-H."/>
            <person name="Lee Y.-S."/>
            <person name="Embley T.M."/>
            <person name="Coombs G.H."/>
            <person name="Mottram J.C."/>
            <person name="Tachezy J."/>
            <person name="Fraser-Liggett C.M."/>
            <person name="Johnson P.J."/>
        </authorList>
    </citation>
    <scope>NUCLEOTIDE SEQUENCE [LARGE SCALE GENOMIC DNA]</scope>
    <source>
        <strain evidence="2">G3</strain>
    </source>
</reference>
<keyword evidence="1" id="KW-0175">Coiled coil</keyword>
<dbReference type="RefSeq" id="XP_001325485.1">
    <property type="nucleotide sequence ID" value="XM_001325450.1"/>
</dbReference>
<protein>
    <submittedName>
        <fullName evidence="2">Uncharacterized protein</fullName>
    </submittedName>
</protein>
<name>A2E248_TRIV3</name>
<dbReference type="EMBL" id="DS113288">
    <property type="protein sequence ID" value="EAY13262.1"/>
    <property type="molecule type" value="Genomic_DNA"/>
</dbReference>